<evidence type="ECO:0000313" key="2">
    <source>
        <dbReference type="Proteomes" id="UP000002772"/>
    </source>
</evidence>
<dbReference type="eggNOG" id="COG1413">
    <property type="taxonomic scope" value="Bacteria"/>
</dbReference>
<dbReference type="Proteomes" id="UP000002772">
    <property type="component" value="Unassembled WGS sequence"/>
</dbReference>
<dbReference type="EMBL" id="GL945017">
    <property type="protein sequence ID" value="EGN55953.1"/>
    <property type="molecule type" value="Genomic_DNA"/>
</dbReference>
<name>F8NBS7_9BACT</name>
<keyword evidence="2" id="KW-1185">Reference proteome</keyword>
<gene>
    <name evidence="1" type="ORF">Premu_0471</name>
</gene>
<dbReference type="OrthoDB" id="1098521at2"/>
<accession>F8NBS7</accession>
<reference evidence="2" key="1">
    <citation type="journal article" date="2011" name="Stand. Genomic Sci.">
        <title>Non-contiguous finished genome sequence of the opportunistic oral pathogen Prevotella multisaccharivorax type strain (PPPA20).</title>
        <authorList>
            <person name="Pati A."/>
            <person name="Gronow S."/>
            <person name="Lu M."/>
            <person name="Lapidus A."/>
            <person name="Nolan M."/>
            <person name="Lucas S."/>
            <person name="Hammon N."/>
            <person name="Deshpande S."/>
            <person name="Cheng J.F."/>
            <person name="Tapia R."/>
            <person name="Han C."/>
            <person name="Goodwin L."/>
            <person name="Pitluck S."/>
            <person name="Liolios K."/>
            <person name="Pagani I."/>
            <person name="Mavromatis K."/>
            <person name="Mikhailova N."/>
            <person name="Huntemann M."/>
            <person name="Chen A."/>
            <person name="Palaniappan K."/>
            <person name="Land M."/>
            <person name="Hauser L."/>
            <person name="Detter J.C."/>
            <person name="Brambilla E.M."/>
            <person name="Rohde M."/>
            <person name="Goker M."/>
            <person name="Woyke T."/>
            <person name="Bristow J."/>
            <person name="Eisen J.A."/>
            <person name="Markowitz V."/>
            <person name="Hugenholtz P."/>
            <person name="Kyrpides N.C."/>
            <person name="Klenk H.P."/>
            <person name="Ivanova N."/>
        </authorList>
    </citation>
    <scope>NUCLEOTIDE SEQUENCE [LARGE SCALE GENOMIC DNA]</scope>
    <source>
        <strain evidence="2">DSM 17128</strain>
    </source>
</reference>
<dbReference type="STRING" id="688246.Premu_0471"/>
<dbReference type="RefSeq" id="WP_007572809.1">
    <property type="nucleotide sequence ID" value="NZ_BPTS01000001.1"/>
</dbReference>
<evidence type="ECO:0000313" key="1">
    <source>
        <dbReference type="EMBL" id="EGN55953.1"/>
    </source>
</evidence>
<proteinExistence type="predicted"/>
<protein>
    <recommendedName>
        <fullName evidence="3">Pyruvate ferredoxin oxidoreductase</fullName>
    </recommendedName>
</protein>
<organism evidence="1 2">
    <name type="scientific">Hallella multisaccharivorax DSM 17128</name>
    <dbReference type="NCBI Taxonomy" id="688246"/>
    <lineage>
        <taxon>Bacteria</taxon>
        <taxon>Pseudomonadati</taxon>
        <taxon>Bacteroidota</taxon>
        <taxon>Bacteroidia</taxon>
        <taxon>Bacteroidales</taxon>
        <taxon>Prevotellaceae</taxon>
        <taxon>Hallella</taxon>
    </lineage>
</organism>
<evidence type="ECO:0008006" key="3">
    <source>
        <dbReference type="Google" id="ProtNLM"/>
    </source>
</evidence>
<sequence>MDYKYINQLLDRYWRGETSLEEEDILRAFFSQEVIPAELRCYVPLFRYEATESKADVLGADFDAKLFSAIADRKPVKARVIPMTQRLKPLLKAAATVAILLTLGNAIQVPFSRTNDDPISNYDGYYKPELDNGTNVAIGDSAMVDTLQQSLAEPSNTAAMSDIK</sequence>
<dbReference type="HOGENOM" id="CLU_133233_0_0_10"/>
<dbReference type="AlphaFoldDB" id="F8NBS7"/>